<reference evidence="1" key="1">
    <citation type="journal article" date="2014" name="Genome Announc.">
        <title>Draft Genome Sequences of Two Lactobacillus Strains, L. farraginis JCM 14108T and L. composti JCM 14202T, Isolated from Compost of Distilled Shochu Residue.</title>
        <authorList>
            <person name="Yuki M."/>
            <person name="Oshima K."/>
            <person name="Suda W."/>
            <person name="Kitahara M."/>
            <person name="Kitamura K."/>
            <person name="Iida T."/>
            <person name="Hattori M."/>
            <person name="Ohkuma M."/>
        </authorList>
    </citation>
    <scope>NUCLEOTIDE SEQUENCE [LARGE SCALE GENOMIC DNA]</scope>
    <source>
        <strain evidence="1">JCM 14108</strain>
    </source>
</reference>
<reference evidence="2 4" key="2">
    <citation type="journal article" date="2015" name="Genome Announc.">
        <title>Expanding the biotechnology potential of lactobacilli through comparative genomics of 213 strains and associated genera.</title>
        <authorList>
            <person name="Sun Z."/>
            <person name="Harris H.M."/>
            <person name="McCann A."/>
            <person name="Guo C."/>
            <person name="Argimon S."/>
            <person name="Zhang W."/>
            <person name="Yang X."/>
            <person name="Jeffery I.B."/>
            <person name="Cooney J.C."/>
            <person name="Kagawa T.F."/>
            <person name="Liu W."/>
            <person name="Song Y."/>
            <person name="Salvetti E."/>
            <person name="Wrobel A."/>
            <person name="Rasinkangas P."/>
            <person name="Parkhill J."/>
            <person name="Rea M.C."/>
            <person name="O'Sullivan O."/>
            <person name="Ritari J."/>
            <person name="Douillard F.P."/>
            <person name="Paul Ross R."/>
            <person name="Yang R."/>
            <person name="Briner A.E."/>
            <person name="Felis G.E."/>
            <person name="de Vos W.M."/>
            <person name="Barrangou R."/>
            <person name="Klaenhammer T.R."/>
            <person name="Caufield P.W."/>
            <person name="Cui Y."/>
            <person name="Zhang H."/>
            <person name="O'Toole P.W."/>
        </authorList>
    </citation>
    <scope>NUCLEOTIDE SEQUENCE [LARGE SCALE GENOMIC DNA]</scope>
    <source>
        <strain evidence="2 4">DSM 18382</strain>
    </source>
</reference>
<keyword evidence="4" id="KW-1185">Reference proteome</keyword>
<protein>
    <submittedName>
        <fullName evidence="1">Uncharacterized protein</fullName>
    </submittedName>
</protein>
<proteinExistence type="predicted"/>
<evidence type="ECO:0000313" key="3">
    <source>
        <dbReference type="Proteomes" id="UP000019488"/>
    </source>
</evidence>
<dbReference type="STRING" id="1423743.FD41_GL000118"/>
<evidence type="ECO:0000313" key="4">
    <source>
        <dbReference type="Proteomes" id="UP000051966"/>
    </source>
</evidence>
<evidence type="ECO:0000313" key="2">
    <source>
        <dbReference type="EMBL" id="KRM08562.1"/>
    </source>
</evidence>
<dbReference type="Proteomes" id="UP000051966">
    <property type="component" value="Unassembled WGS sequence"/>
</dbReference>
<dbReference type="AlphaFoldDB" id="X0QG82"/>
<dbReference type="PATRIC" id="fig|1423743.5.peg.126"/>
<accession>X0QG82</accession>
<sequence length="114" mass="13218">MICTCGKTFVVLPPAIIPFKRYILGTVLAVIKASKGQSVYYAEKRFEVASSLIRYWLRQFDQWHGALVKAFGLLESGPIEAAYLYNHYHQKRRLMQIISAWTQPFHDLFTNHIV</sequence>
<dbReference type="EMBL" id="BAKI01000039">
    <property type="protein sequence ID" value="GAF37615.1"/>
    <property type="molecule type" value="Genomic_DNA"/>
</dbReference>
<organism evidence="1 3">
    <name type="scientific">Lentilactobacillus farraginis DSM 18382 = JCM 14108</name>
    <dbReference type="NCBI Taxonomy" id="1423743"/>
    <lineage>
        <taxon>Bacteria</taxon>
        <taxon>Bacillati</taxon>
        <taxon>Bacillota</taxon>
        <taxon>Bacilli</taxon>
        <taxon>Lactobacillales</taxon>
        <taxon>Lactobacillaceae</taxon>
        <taxon>Lentilactobacillus</taxon>
    </lineage>
</organism>
<comment type="caution">
    <text evidence="1">The sequence shown here is derived from an EMBL/GenBank/DDBJ whole genome shotgun (WGS) entry which is preliminary data.</text>
</comment>
<dbReference type="EMBL" id="AZFY01000082">
    <property type="protein sequence ID" value="KRM08562.1"/>
    <property type="molecule type" value="Genomic_DNA"/>
</dbReference>
<gene>
    <name evidence="2" type="ORF">FD41_GL000118</name>
    <name evidence="1" type="ORF">JCM14108_2670</name>
</gene>
<evidence type="ECO:0000313" key="1">
    <source>
        <dbReference type="EMBL" id="GAF37615.1"/>
    </source>
</evidence>
<dbReference type="Proteomes" id="UP000019488">
    <property type="component" value="Unassembled WGS sequence"/>
</dbReference>
<name>X0QG82_9LACO</name>